<dbReference type="Pfam" id="PF22673">
    <property type="entry name" value="MCP-like_PDC_1"/>
    <property type="match status" value="1"/>
</dbReference>
<accession>B9E422</accession>
<evidence type="ECO:0000313" key="7">
    <source>
        <dbReference type="EMBL" id="BAH07247.1"/>
    </source>
</evidence>
<dbReference type="PROSITE" id="PS50111">
    <property type="entry name" value="CHEMOTAXIS_TRANSDUC_2"/>
    <property type="match status" value="1"/>
</dbReference>
<name>B9E422_CLOK1</name>
<keyword evidence="4" id="KW-1133">Transmembrane helix</keyword>
<dbReference type="InterPro" id="IPR004089">
    <property type="entry name" value="MCPsignal_dom"/>
</dbReference>
<dbReference type="Gene3D" id="6.10.340.10">
    <property type="match status" value="1"/>
</dbReference>
<dbReference type="GO" id="GO:0016020">
    <property type="term" value="C:membrane"/>
    <property type="evidence" value="ECO:0007669"/>
    <property type="project" value="InterPro"/>
</dbReference>
<dbReference type="GO" id="GO:0007165">
    <property type="term" value="P:signal transduction"/>
    <property type="evidence" value="ECO:0007669"/>
    <property type="project" value="UniProtKB-KW"/>
</dbReference>
<dbReference type="KEGG" id="ckr:CKR_2196"/>
<dbReference type="Pfam" id="PF00015">
    <property type="entry name" value="MCPsignal"/>
    <property type="match status" value="1"/>
</dbReference>
<dbReference type="Gene3D" id="3.30.450.20">
    <property type="entry name" value="PAS domain"/>
    <property type="match status" value="1"/>
</dbReference>
<sequence length="562" mass="62748">MTKEDRSIYLTENRDDEYEYYFTPILDGKDLWQDPYLDSDLNMNMISYAIPIKNEEKTIGMVGIDMTFEDTESLVKKLKVFNSGYSFLLSQQHNLIAFPEFMKTGEDKQSEESESITNFASMDNGVYKDVIKDIDKNTSGVAEFTKLGINYLLAYSHLENGQILCIAVPKNEIFKEMDKMTFFIIIVILVSLVLVLFISRIISKNISAPLESMIHDFNCASQGDLTVEGKFLTKDEIAKVTKSFNQMISNTRGLIYKVVKAVNTVSESAATLSFATETSKTNSKEILDVVQQISRASEENSSEVENGVVQMQILGQKIHEVTSDIAAMNEIAHETEALSEKGKLIVGELIRKSRERAEKDSNVSLSMDEVRKTSKAITNITQSIMDITQKTNLLSLNAMIESARAGEAGRGFAVVAEEISKLANMTKDLSNTINELIKEIQYNSDRTSILMQEAEKISIEQKQAVDDTNSLFTNISELINKLYDKISNTTSSSMEMDLKKNEIVAMTENLSAISEQTAASIQNTIVNIEGQTMAAEKIAVQASILKEIIASLQISLDTFKIK</sequence>
<evidence type="ECO:0000256" key="2">
    <source>
        <dbReference type="ARBA" id="ARBA00029447"/>
    </source>
</evidence>
<dbReference type="PROSITE" id="PS50885">
    <property type="entry name" value="HAMP"/>
    <property type="match status" value="1"/>
</dbReference>
<keyword evidence="1 3" id="KW-0807">Transducer</keyword>
<evidence type="ECO:0000256" key="1">
    <source>
        <dbReference type="ARBA" id="ARBA00023224"/>
    </source>
</evidence>
<evidence type="ECO:0000256" key="4">
    <source>
        <dbReference type="SAM" id="Phobius"/>
    </source>
</evidence>
<dbReference type="RefSeq" id="WP_012620689.1">
    <property type="nucleotide sequence ID" value="NC_011837.1"/>
</dbReference>
<dbReference type="Proteomes" id="UP000007969">
    <property type="component" value="Chromosome"/>
</dbReference>
<dbReference type="EMBL" id="AP009049">
    <property type="protein sequence ID" value="BAH07247.1"/>
    <property type="molecule type" value="Genomic_DNA"/>
</dbReference>
<keyword evidence="4" id="KW-0812">Transmembrane</keyword>
<evidence type="ECO:0000256" key="3">
    <source>
        <dbReference type="PROSITE-ProRule" id="PRU00284"/>
    </source>
</evidence>
<evidence type="ECO:0000259" key="5">
    <source>
        <dbReference type="PROSITE" id="PS50111"/>
    </source>
</evidence>
<protein>
    <recommendedName>
        <fullName evidence="9">Methyl-accepting chemotaxis protein</fullName>
    </recommendedName>
</protein>
<keyword evidence="4" id="KW-0472">Membrane</keyword>
<organism evidence="7 8">
    <name type="scientific">Clostridium kluyveri (strain NBRC 12016)</name>
    <dbReference type="NCBI Taxonomy" id="583346"/>
    <lineage>
        <taxon>Bacteria</taxon>
        <taxon>Bacillati</taxon>
        <taxon>Bacillota</taxon>
        <taxon>Clostridia</taxon>
        <taxon>Eubacteriales</taxon>
        <taxon>Clostridiaceae</taxon>
        <taxon>Clostridium</taxon>
    </lineage>
</organism>
<comment type="similarity">
    <text evidence="2">Belongs to the methyl-accepting chemotaxis (MCP) protein family.</text>
</comment>
<dbReference type="SUPFAM" id="SSF58104">
    <property type="entry name" value="Methyl-accepting chemotaxis protein (MCP) signaling domain"/>
    <property type="match status" value="1"/>
</dbReference>
<feature type="transmembrane region" description="Helical" evidence="4">
    <location>
        <begin position="180"/>
        <end position="202"/>
    </location>
</feature>
<evidence type="ECO:0008006" key="9">
    <source>
        <dbReference type="Google" id="ProtNLM"/>
    </source>
</evidence>
<gene>
    <name evidence="7" type="ordered locus">CKR_2196</name>
</gene>
<dbReference type="Gene3D" id="1.10.287.950">
    <property type="entry name" value="Methyl-accepting chemotaxis protein"/>
    <property type="match status" value="1"/>
</dbReference>
<proteinExistence type="inferred from homology"/>
<dbReference type="InterPro" id="IPR003660">
    <property type="entry name" value="HAMP_dom"/>
</dbReference>
<dbReference type="HOGENOM" id="CLU_000445_107_19_9"/>
<dbReference type="PANTHER" id="PTHR32089">
    <property type="entry name" value="METHYL-ACCEPTING CHEMOTAXIS PROTEIN MCPB"/>
    <property type="match status" value="1"/>
</dbReference>
<dbReference type="CDD" id="cd06225">
    <property type="entry name" value="HAMP"/>
    <property type="match status" value="1"/>
</dbReference>
<evidence type="ECO:0000313" key="8">
    <source>
        <dbReference type="Proteomes" id="UP000007969"/>
    </source>
</evidence>
<dbReference type="SMART" id="SM00283">
    <property type="entry name" value="MA"/>
    <property type="match status" value="1"/>
</dbReference>
<dbReference type="CDD" id="cd12913">
    <property type="entry name" value="PDC1_MCP_like"/>
    <property type="match status" value="1"/>
</dbReference>
<dbReference type="CDD" id="cd12912">
    <property type="entry name" value="PDC2_MCP_like"/>
    <property type="match status" value="1"/>
</dbReference>
<feature type="domain" description="Methyl-accepting transducer" evidence="5">
    <location>
        <begin position="275"/>
        <end position="525"/>
    </location>
</feature>
<reference evidence="8" key="1">
    <citation type="submission" date="2005-09" db="EMBL/GenBank/DDBJ databases">
        <title>Complete genome sequence of Clostridium kluyveri and comparative genomics of Clostridia species.</title>
        <authorList>
            <person name="Inui M."/>
            <person name="Nonaka H."/>
            <person name="Shinoda Y."/>
            <person name="Ikenaga Y."/>
            <person name="Abe M."/>
            <person name="Naito K."/>
            <person name="Vertes A.A."/>
            <person name="Yukawa H."/>
        </authorList>
    </citation>
    <scope>NUCLEOTIDE SEQUENCE [LARGE SCALE GENOMIC DNA]</scope>
    <source>
        <strain evidence="8">NBRC 12016</strain>
    </source>
</reference>
<evidence type="ECO:0000259" key="6">
    <source>
        <dbReference type="PROSITE" id="PS50885"/>
    </source>
</evidence>
<dbReference type="AlphaFoldDB" id="B9E422"/>
<feature type="domain" description="HAMP" evidence="6">
    <location>
        <begin position="204"/>
        <end position="256"/>
    </location>
</feature>
<dbReference type="PANTHER" id="PTHR32089:SF112">
    <property type="entry name" value="LYSOZYME-LIKE PROTEIN-RELATED"/>
    <property type="match status" value="1"/>
</dbReference>